<dbReference type="GO" id="GO:0005524">
    <property type="term" value="F:ATP binding"/>
    <property type="evidence" value="ECO:0007669"/>
    <property type="project" value="UniProtKB-UniRule"/>
</dbReference>
<comment type="subcellular location">
    <subcellularLocation>
        <location evidence="11">Cytoplasm</location>
    </subcellularLocation>
</comment>
<dbReference type="WBParaSite" id="ACOC_0000736801-mRNA-1">
    <property type="protein sequence ID" value="ACOC_0000736801-mRNA-1"/>
    <property type="gene ID" value="ACOC_0000736801"/>
</dbReference>
<keyword evidence="8 11" id="KW-0067">ATP-binding</keyword>
<evidence type="ECO:0000256" key="10">
    <source>
        <dbReference type="ARBA" id="ARBA00048312"/>
    </source>
</evidence>
<protein>
    <recommendedName>
        <fullName evidence="11">Stress-activated protein kinase JNK</fullName>
        <ecNumber evidence="11">2.7.11.24</ecNumber>
    </recommendedName>
</protein>
<dbReference type="PROSITE" id="PS50011">
    <property type="entry name" value="PROTEIN_KINASE_DOM"/>
    <property type="match status" value="1"/>
</dbReference>
<dbReference type="STRING" id="334426.A0A0R3PQ13"/>
<dbReference type="Gene3D" id="3.30.200.20">
    <property type="entry name" value="Phosphorylase Kinase, domain 1"/>
    <property type="match status" value="1"/>
</dbReference>
<evidence type="ECO:0000313" key="14">
    <source>
        <dbReference type="Proteomes" id="UP000267027"/>
    </source>
</evidence>
<keyword evidence="3 11" id="KW-0723">Serine/threonine-protein kinase</keyword>
<evidence type="ECO:0000259" key="12">
    <source>
        <dbReference type="PROSITE" id="PS50011"/>
    </source>
</evidence>
<sequence>MDNNERNGFLTSESDYDSSKFHQIIVTDPYARSSCSFTIPKRYINLKFLNAGAQGTVVSAEDTLTGTKVAIKKMQQPFIMTMSARRAYREFILLTTIRHPNIIRLLNAFTPQNELNRFREVYLVMELMSHNLHEVITKLRLDHKTLSFFVYQMLCAIKHLHNSGIIHRDLKPSNIVVNDKCVLKVLDFGLARKKTVDTAMRMSDYVVTRYYRAPEVILGLPYSERVDIWSVGCIFAEMINHHVLFPGLDRVDQWTKIINVMGTPSDEFISKLGSSAAISLGQEKFRYVRSLPRQTGIPIVEIAPDANFLKDTENVRSHLTAEYARDLLSKMLVIDPDYRFSVEESLNHPYVKLWFRDDEVNAPQSENRYNEAIDSSDKQLNEWKELIYNEVKQYEQQHDIFGS</sequence>
<keyword evidence="6 11" id="KW-0547">Nucleotide-binding</keyword>
<comment type="catalytic activity">
    <reaction evidence="9">
        <text>L-threonyl-[protein] + ATP = O-phospho-L-threonyl-[protein] + ADP + H(+)</text>
        <dbReference type="Rhea" id="RHEA:46608"/>
        <dbReference type="Rhea" id="RHEA-COMP:11060"/>
        <dbReference type="Rhea" id="RHEA-COMP:11605"/>
        <dbReference type="ChEBI" id="CHEBI:15378"/>
        <dbReference type="ChEBI" id="CHEBI:30013"/>
        <dbReference type="ChEBI" id="CHEBI:30616"/>
        <dbReference type="ChEBI" id="CHEBI:61977"/>
        <dbReference type="ChEBI" id="CHEBI:456216"/>
        <dbReference type="EC" id="2.7.11.24"/>
    </reaction>
</comment>
<dbReference type="GO" id="GO:0004707">
    <property type="term" value="F:MAP kinase activity"/>
    <property type="evidence" value="ECO:0007669"/>
    <property type="project" value="UniProtKB-UniRule"/>
</dbReference>
<comment type="cofactor">
    <cofactor evidence="1 11">
        <name>Mg(2+)</name>
        <dbReference type="ChEBI" id="CHEBI:18420"/>
    </cofactor>
</comment>
<dbReference type="InterPro" id="IPR050117">
    <property type="entry name" value="MAPK"/>
</dbReference>
<evidence type="ECO:0000313" key="15">
    <source>
        <dbReference type="WBParaSite" id="ACOC_0000736801-mRNA-1"/>
    </source>
</evidence>
<keyword evidence="11" id="KW-0460">Magnesium</keyword>
<keyword evidence="5 11" id="KW-0808">Transferase</keyword>
<feature type="domain" description="Protein kinase" evidence="12">
    <location>
        <begin position="43"/>
        <end position="351"/>
    </location>
</feature>
<dbReference type="PROSITE" id="PS01351">
    <property type="entry name" value="MAPK"/>
    <property type="match status" value="1"/>
</dbReference>
<gene>
    <name evidence="13" type="ORF">ACOC_LOCUS7369</name>
</gene>
<dbReference type="EMBL" id="UYYA01004032">
    <property type="protein sequence ID" value="VDM58954.1"/>
    <property type="molecule type" value="Genomic_DNA"/>
</dbReference>
<dbReference type="OMA" id="VVNDKCV"/>
<evidence type="ECO:0000256" key="3">
    <source>
        <dbReference type="ARBA" id="ARBA00022527"/>
    </source>
</evidence>
<evidence type="ECO:0000256" key="8">
    <source>
        <dbReference type="ARBA" id="ARBA00022840"/>
    </source>
</evidence>
<keyword evidence="7 11" id="KW-0418">Kinase</keyword>
<comment type="similarity">
    <text evidence="2 11">Belongs to the protein kinase superfamily. CMGC Ser/Thr protein kinase family. MAP kinase subfamily.</text>
</comment>
<comment type="function">
    <text evidence="11">Responds to activation by environmental stress and pro-inflammatory cytokines by phosphorylating a number of transcription factors, and thus regulates transcriptional activity.</text>
</comment>
<dbReference type="FunFam" id="3.30.200.20:FF:000028">
    <property type="entry name" value="Mitogen-activated protein kinase"/>
    <property type="match status" value="1"/>
</dbReference>
<keyword evidence="4 11" id="KW-0597">Phosphoprotein</keyword>
<dbReference type="Proteomes" id="UP000267027">
    <property type="component" value="Unassembled WGS sequence"/>
</dbReference>
<dbReference type="GO" id="GO:0106310">
    <property type="term" value="F:protein serine kinase activity"/>
    <property type="evidence" value="ECO:0007669"/>
    <property type="project" value="UniProtKB-UniRule"/>
</dbReference>
<evidence type="ECO:0000256" key="1">
    <source>
        <dbReference type="ARBA" id="ARBA00001946"/>
    </source>
</evidence>
<dbReference type="SUPFAM" id="SSF56112">
    <property type="entry name" value="Protein kinase-like (PK-like)"/>
    <property type="match status" value="1"/>
</dbReference>
<dbReference type="PRINTS" id="PR01772">
    <property type="entry name" value="JNKMAPKINASE"/>
</dbReference>
<dbReference type="AlphaFoldDB" id="A0A0R3PQ13"/>
<dbReference type="InterPro" id="IPR008351">
    <property type="entry name" value="MAPK_JNK"/>
</dbReference>
<evidence type="ECO:0000256" key="7">
    <source>
        <dbReference type="ARBA" id="ARBA00022777"/>
    </source>
</evidence>
<reference evidence="15" key="1">
    <citation type="submission" date="2017-02" db="UniProtKB">
        <authorList>
            <consortium name="WormBaseParasite"/>
        </authorList>
    </citation>
    <scope>IDENTIFICATION</scope>
</reference>
<dbReference type="PROSITE" id="PS00108">
    <property type="entry name" value="PROTEIN_KINASE_ST"/>
    <property type="match status" value="1"/>
</dbReference>
<keyword evidence="14" id="KW-1185">Reference proteome</keyword>
<name>A0A0R3PQ13_ANGCS</name>
<dbReference type="InterPro" id="IPR000719">
    <property type="entry name" value="Prot_kinase_dom"/>
</dbReference>
<evidence type="ECO:0000256" key="11">
    <source>
        <dbReference type="RuleBase" id="RU368052"/>
    </source>
</evidence>
<dbReference type="GO" id="GO:0005737">
    <property type="term" value="C:cytoplasm"/>
    <property type="evidence" value="ECO:0007669"/>
    <property type="project" value="UniProtKB-SubCell"/>
</dbReference>
<evidence type="ECO:0000256" key="5">
    <source>
        <dbReference type="ARBA" id="ARBA00022679"/>
    </source>
</evidence>
<dbReference type="FunFam" id="1.10.510.10:FF:001221">
    <property type="entry name" value="Mitogen-activated protein kinase"/>
    <property type="match status" value="1"/>
</dbReference>
<dbReference type="Gene3D" id="1.10.510.10">
    <property type="entry name" value="Transferase(Phosphotransferase) domain 1"/>
    <property type="match status" value="1"/>
</dbReference>
<evidence type="ECO:0000256" key="9">
    <source>
        <dbReference type="ARBA" id="ARBA00047592"/>
    </source>
</evidence>
<dbReference type="Pfam" id="PF00069">
    <property type="entry name" value="Pkinase"/>
    <property type="match status" value="1"/>
</dbReference>
<dbReference type="InterPro" id="IPR008271">
    <property type="entry name" value="Ser/Thr_kinase_AS"/>
</dbReference>
<proteinExistence type="inferred from homology"/>
<reference evidence="13 14" key="2">
    <citation type="submission" date="2018-11" db="EMBL/GenBank/DDBJ databases">
        <authorList>
            <consortium name="Pathogen Informatics"/>
        </authorList>
    </citation>
    <scope>NUCLEOTIDE SEQUENCE [LARGE SCALE GENOMIC DNA]</scope>
    <source>
        <strain evidence="13 14">Costa Rica</strain>
    </source>
</reference>
<evidence type="ECO:0000256" key="4">
    <source>
        <dbReference type="ARBA" id="ARBA00022553"/>
    </source>
</evidence>
<dbReference type="InterPro" id="IPR011009">
    <property type="entry name" value="Kinase-like_dom_sf"/>
</dbReference>
<dbReference type="InterPro" id="IPR003527">
    <property type="entry name" value="MAP_kinase_CS"/>
</dbReference>
<dbReference type="PANTHER" id="PTHR24055">
    <property type="entry name" value="MITOGEN-ACTIVATED PROTEIN KINASE"/>
    <property type="match status" value="1"/>
</dbReference>
<organism evidence="15">
    <name type="scientific">Angiostrongylus costaricensis</name>
    <name type="common">Nematode worm</name>
    <dbReference type="NCBI Taxonomy" id="334426"/>
    <lineage>
        <taxon>Eukaryota</taxon>
        <taxon>Metazoa</taxon>
        <taxon>Ecdysozoa</taxon>
        <taxon>Nematoda</taxon>
        <taxon>Chromadorea</taxon>
        <taxon>Rhabditida</taxon>
        <taxon>Rhabditina</taxon>
        <taxon>Rhabditomorpha</taxon>
        <taxon>Strongyloidea</taxon>
        <taxon>Metastrongylidae</taxon>
        <taxon>Angiostrongylus</taxon>
    </lineage>
</organism>
<evidence type="ECO:0000256" key="6">
    <source>
        <dbReference type="ARBA" id="ARBA00022741"/>
    </source>
</evidence>
<evidence type="ECO:0000313" key="13">
    <source>
        <dbReference type="EMBL" id="VDM58954.1"/>
    </source>
</evidence>
<dbReference type="OrthoDB" id="192887at2759"/>
<comment type="catalytic activity">
    <reaction evidence="10">
        <text>L-seryl-[protein] + ATP = O-phospho-L-seryl-[protein] + ADP + H(+)</text>
        <dbReference type="Rhea" id="RHEA:17989"/>
        <dbReference type="Rhea" id="RHEA-COMP:9863"/>
        <dbReference type="Rhea" id="RHEA-COMP:11604"/>
        <dbReference type="ChEBI" id="CHEBI:15378"/>
        <dbReference type="ChEBI" id="CHEBI:29999"/>
        <dbReference type="ChEBI" id="CHEBI:30616"/>
        <dbReference type="ChEBI" id="CHEBI:83421"/>
        <dbReference type="ChEBI" id="CHEBI:456216"/>
        <dbReference type="EC" id="2.7.11.24"/>
    </reaction>
</comment>
<dbReference type="EC" id="2.7.11.24" evidence="11"/>
<evidence type="ECO:0000256" key="2">
    <source>
        <dbReference type="ARBA" id="ARBA00008832"/>
    </source>
</evidence>
<accession>A0A0R3PQ13</accession>
<dbReference type="SMART" id="SM00220">
    <property type="entry name" value="S_TKc"/>
    <property type="match status" value="1"/>
</dbReference>